<feature type="transmembrane region" description="Helical" evidence="1">
    <location>
        <begin position="665"/>
        <end position="688"/>
    </location>
</feature>
<keyword evidence="1" id="KW-0472">Membrane</keyword>
<proteinExistence type="predicted"/>
<feature type="transmembrane region" description="Helical" evidence="1">
    <location>
        <begin position="39"/>
        <end position="59"/>
    </location>
</feature>
<evidence type="ECO:0000313" key="2">
    <source>
        <dbReference type="EMBL" id="WOJ90616.1"/>
    </source>
</evidence>
<gene>
    <name evidence="2" type="ORF">RZS28_04805</name>
</gene>
<dbReference type="Proteomes" id="UP001626536">
    <property type="component" value="Chromosome"/>
</dbReference>
<sequence>MTQFDLSFTPLLPWPVLIGLSLIALLVFGLGLYARRRGVLLRGLGLALLLLALSDPALVREDRTSLKDVVAVVVDKSGSQTIGERPAQTDKARAGLEKALTGLGNVEVRVIESGRTDAEADGTRLFAALNAGLADVPSERVGAVFMITDGIVHDIPVDAETLGFKAPLHALITGHEGERDRRIELLEAPRFGIVGKEQTIELRVIDSAAKSDPVTLRVRRDGNPVATVLATPGERLRVPVGIEHGGQNVVELEVDALPDELTAINNKAVVTIEGVRDKLKVLLVSGEPHAGERMWRNILKSDANVDLVHFTILRPPEKQDGTPINELSLIAFPTADLFGRKISEFDLIVFDRYSNQSVLPLIYFENIVHYVREGGALLLAAGPDFARPEGLFFSPLGRIAPARPDGSLTEHAFRAAISDEGAKHPVTRGLPGGDQSPPAWSPWFRQVNAEVARGTSVLSGADKKPLLVLSREGKGRIALLLSDQMWLWARGFEGGGPHLDLLRRLAHWLMKEPELEEEALRANVRGRRIEIERQSLLPATPPVTVTAPSGATENVGLTPAEPGLSRATVDAQELGLYRLSDGVLSVLANVGPENPREFQEVVSTPDKLRPLAEATGGTARRIGDGAGGDIALPRVVAMRDSPVYGGSDYAAIKRTGASEVKGVGVLPLAIGFLGLAALLGSVAAAWLFEGRKRFWPSSKI</sequence>
<keyword evidence="1" id="KW-1133">Transmembrane helix</keyword>
<evidence type="ECO:0008006" key="4">
    <source>
        <dbReference type="Google" id="ProtNLM"/>
    </source>
</evidence>
<dbReference type="PANTHER" id="PTHR37947:SF1">
    <property type="entry name" value="BLL2462 PROTEIN"/>
    <property type="match status" value="1"/>
</dbReference>
<keyword evidence="3" id="KW-1185">Reference proteome</keyword>
<dbReference type="RefSeq" id="WP_407340204.1">
    <property type="nucleotide sequence ID" value="NZ_CP136862.1"/>
</dbReference>
<dbReference type="EMBL" id="CP136862">
    <property type="protein sequence ID" value="WOJ90616.1"/>
    <property type="molecule type" value="Genomic_DNA"/>
</dbReference>
<dbReference type="PANTHER" id="PTHR37947">
    <property type="entry name" value="BLL2462 PROTEIN"/>
    <property type="match status" value="1"/>
</dbReference>
<dbReference type="Gene3D" id="3.40.50.880">
    <property type="match status" value="1"/>
</dbReference>
<evidence type="ECO:0000313" key="3">
    <source>
        <dbReference type="Proteomes" id="UP001626536"/>
    </source>
</evidence>
<reference evidence="2 3" key="1">
    <citation type="submission" date="2023-10" db="EMBL/GenBank/DDBJ databases">
        <title>Novel methanotroph of the genus Methylocapsa from a subarctic wetland.</title>
        <authorList>
            <person name="Belova S.E."/>
            <person name="Oshkin I.Y."/>
            <person name="Miroshnikov K."/>
            <person name="Dedysh S.N."/>
        </authorList>
    </citation>
    <scope>NUCLEOTIDE SEQUENCE [LARGE SCALE GENOMIC DNA]</scope>
    <source>
        <strain evidence="2 3">RX1</strain>
    </source>
</reference>
<accession>A0ABZ0HXK8</accession>
<evidence type="ECO:0000256" key="1">
    <source>
        <dbReference type="SAM" id="Phobius"/>
    </source>
</evidence>
<name>A0ABZ0HXK8_9HYPH</name>
<protein>
    <recommendedName>
        <fullName evidence="4">Glutamine amidotransferase domain-containing protein</fullName>
    </recommendedName>
</protein>
<organism evidence="2 3">
    <name type="scientific">Methylocapsa polymorpha</name>
    <dbReference type="NCBI Taxonomy" id="3080828"/>
    <lineage>
        <taxon>Bacteria</taxon>
        <taxon>Pseudomonadati</taxon>
        <taxon>Pseudomonadota</taxon>
        <taxon>Alphaproteobacteria</taxon>
        <taxon>Hyphomicrobiales</taxon>
        <taxon>Beijerinckiaceae</taxon>
        <taxon>Methylocapsa</taxon>
    </lineage>
</organism>
<dbReference type="InterPro" id="IPR029062">
    <property type="entry name" value="Class_I_gatase-like"/>
</dbReference>
<dbReference type="SUPFAM" id="SSF52317">
    <property type="entry name" value="Class I glutamine amidotransferase-like"/>
    <property type="match status" value="1"/>
</dbReference>
<keyword evidence="1" id="KW-0812">Transmembrane</keyword>
<feature type="transmembrane region" description="Helical" evidence="1">
    <location>
        <begin position="12"/>
        <end position="32"/>
    </location>
</feature>